<keyword evidence="2" id="KW-0472">Membrane</keyword>
<reference evidence="3 4" key="1">
    <citation type="submission" date="2018-07" db="EMBL/GenBank/DDBJ databases">
        <title>The molecular basis for the intramolecular migration of carboxyl group in the catabolism of para-hydroxybenzoate via gentisate.</title>
        <authorList>
            <person name="Zhao H."/>
            <person name="Xu Y."/>
            <person name="Lin S."/>
            <person name="Spain J.C."/>
            <person name="Zhou N.-Y."/>
        </authorList>
    </citation>
    <scope>NUCLEOTIDE SEQUENCE [LARGE SCALE GENOMIC DNA]</scope>
    <source>
        <strain evidence="3 4">PHB-7a</strain>
    </source>
</reference>
<name>A0ABM6XR42_9BACI</name>
<evidence type="ECO:0008006" key="5">
    <source>
        <dbReference type="Google" id="ProtNLM"/>
    </source>
</evidence>
<feature type="transmembrane region" description="Helical" evidence="2">
    <location>
        <begin position="12"/>
        <end position="39"/>
    </location>
</feature>
<organism evidence="3 4">
    <name type="scientific">Peribacillus butanolivorans</name>
    <dbReference type="NCBI Taxonomy" id="421767"/>
    <lineage>
        <taxon>Bacteria</taxon>
        <taxon>Bacillati</taxon>
        <taxon>Bacillota</taxon>
        <taxon>Bacilli</taxon>
        <taxon>Bacillales</taxon>
        <taxon>Bacillaceae</taxon>
        <taxon>Peribacillus</taxon>
    </lineage>
</organism>
<keyword evidence="1" id="KW-0175">Coiled coil</keyword>
<evidence type="ECO:0000313" key="4">
    <source>
        <dbReference type="Proteomes" id="UP000260457"/>
    </source>
</evidence>
<evidence type="ECO:0000256" key="2">
    <source>
        <dbReference type="SAM" id="Phobius"/>
    </source>
</evidence>
<sequence length="221" mass="25939">MAYSKKKKRKRKFITTFGLIMLVISLAVFTCFSLILLLINQKILIDQKSIDLLDMYIRASFVLIGSTLSGIVAFFIFSLQEKGKKIEKEENEIKHYENIKGEYQDNLEALKKVSKMMRQNPLPELANDIAEEKEVKEILLAVHTQINFTFYLDFLKELKNKKYSNHIKAFKKSYQIYKYLDLIINKLENKDNIEKILILIKEDIAEMKEFYAGSDDETEVE</sequence>
<protein>
    <recommendedName>
        <fullName evidence="5">Phosphatase</fullName>
    </recommendedName>
</protein>
<gene>
    <name evidence="3" type="ORF">DTO10_23435</name>
</gene>
<accession>A0ABM6XR42</accession>
<proteinExistence type="predicted"/>
<feature type="coiled-coil region" evidence="1">
    <location>
        <begin position="79"/>
        <end position="113"/>
    </location>
</feature>
<evidence type="ECO:0000256" key="1">
    <source>
        <dbReference type="SAM" id="Coils"/>
    </source>
</evidence>
<keyword evidence="2" id="KW-1133">Transmembrane helix</keyword>
<dbReference type="Proteomes" id="UP000260457">
    <property type="component" value="Chromosome"/>
</dbReference>
<keyword evidence="2" id="KW-0812">Transmembrane</keyword>
<dbReference type="EMBL" id="CP030926">
    <property type="protein sequence ID" value="AXN41036.1"/>
    <property type="molecule type" value="Genomic_DNA"/>
</dbReference>
<feature type="transmembrane region" description="Helical" evidence="2">
    <location>
        <begin position="59"/>
        <end position="79"/>
    </location>
</feature>
<evidence type="ECO:0000313" key="3">
    <source>
        <dbReference type="EMBL" id="AXN41036.1"/>
    </source>
</evidence>
<dbReference type="GeneID" id="95401154"/>
<dbReference type="RefSeq" id="WP_116821977.1">
    <property type="nucleotide sequence ID" value="NZ_CP030926.1"/>
</dbReference>
<keyword evidence="4" id="KW-1185">Reference proteome</keyword>